<comment type="similarity">
    <text evidence="2">Belongs to the bacterial solute-binding protein 9 family.</text>
</comment>
<reference evidence="14 15" key="1">
    <citation type="submission" date="2019-04" db="EMBL/GenBank/DDBJ databases">
        <title>Draft genome sequence of Youngimonas vesicularis.</title>
        <authorList>
            <person name="Hameed A."/>
        </authorList>
    </citation>
    <scope>NUCLEOTIDE SEQUENCE [LARGE SCALE GENOMIC DNA]</scope>
    <source>
        <strain evidence="14 15">CC-AMW-E</strain>
    </source>
</reference>
<dbReference type="InterPro" id="IPR035520">
    <property type="entry name" value="ZnuA"/>
</dbReference>
<feature type="signal peptide" evidence="13">
    <location>
        <begin position="1"/>
        <end position="17"/>
    </location>
</feature>
<evidence type="ECO:0000256" key="8">
    <source>
        <dbReference type="ARBA" id="ARBA00022833"/>
    </source>
</evidence>
<evidence type="ECO:0000256" key="7">
    <source>
        <dbReference type="ARBA" id="ARBA00022764"/>
    </source>
</evidence>
<dbReference type="RefSeq" id="WP_136337214.1">
    <property type="nucleotide sequence ID" value="NZ_SSMD01000001.1"/>
</dbReference>
<accession>A0A4S3MDT7</accession>
<comment type="subcellular location">
    <subcellularLocation>
        <location evidence="1">Periplasm</location>
    </subcellularLocation>
</comment>
<evidence type="ECO:0000313" key="14">
    <source>
        <dbReference type="EMBL" id="THD76268.1"/>
    </source>
</evidence>
<keyword evidence="7" id="KW-0574">Periplasm</keyword>
<evidence type="ECO:0000256" key="13">
    <source>
        <dbReference type="SAM" id="SignalP"/>
    </source>
</evidence>
<evidence type="ECO:0000256" key="3">
    <source>
        <dbReference type="ARBA" id="ARBA00015915"/>
    </source>
</evidence>
<evidence type="ECO:0000256" key="4">
    <source>
        <dbReference type="ARBA" id="ARBA00022448"/>
    </source>
</evidence>
<feature type="chain" id="PRO_5021015640" description="High-affinity zinc uptake system protein ZnuA" evidence="13">
    <location>
        <begin position="18"/>
        <end position="303"/>
    </location>
</feature>
<evidence type="ECO:0000256" key="5">
    <source>
        <dbReference type="ARBA" id="ARBA00022723"/>
    </source>
</evidence>
<evidence type="ECO:0000256" key="2">
    <source>
        <dbReference type="ARBA" id="ARBA00011028"/>
    </source>
</evidence>
<evidence type="ECO:0000256" key="6">
    <source>
        <dbReference type="ARBA" id="ARBA00022729"/>
    </source>
</evidence>
<evidence type="ECO:0000256" key="10">
    <source>
        <dbReference type="ARBA" id="ARBA00023065"/>
    </source>
</evidence>
<evidence type="ECO:0000256" key="1">
    <source>
        <dbReference type="ARBA" id="ARBA00004418"/>
    </source>
</evidence>
<dbReference type="OrthoDB" id="7346865at2"/>
<gene>
    <name evidence="14" type="ORF">E7681_00025</name>
</gene>
<protein>
    <recommendedName>
        <fullName evidence="3">High-affinity zinc uptake system protein ZnuA</fullName>
    </recommendedName>
</protein>
<dbReference type="Proteomes" id="UP000306113">
    <property type="component" value="Unassembled WGS sequence"/>
</dbReference>
<keyword evidence="9" id="KW-0864">Zinc transport</keyword>
<dbReference type="EMBL" id="SSMD01000001">
    <property type="protein sequence ID" value="THD76268.1"/>
    <property type="molecule type" value="Genomic_DNA"/>
</dbReference>
<dbReference type="SUPFAM" id="SSF53807">
    <property type="entry name" value="Helical backbone' metal receptor"/>
    <property type="match status" value="1"/>
</dbReference>
<sequence>MRLAFAGAFLLAGAAQAEVPQVVADIAPIHALVARVMQGVGEPALLVEPGASPHGYALRPSRAAALDRAQAVFWMGEGLEPWLEGPLETLGDKATVVELLQVPGTTVLEFREGATFEAHEHEAEGGAHADEHGHDEGDPHAWLDPMNAWVWLGAIADTLGQIDPENATRYAANAAEGRAELDALTAELTATLADAAGLKFIVFHDAFHYFENRFGLSAAGAISLSDASDPSAKRIAEIRQTVTQMNVTCVFTEPQFNPGLINTVTEAGVNVATLDPLGANQAPGWPLYAQMLRDLAESIRDCT</sequence>
<dbReference type="InterPro" id="IPR050492">
    <property type="entry name" value="Bact_metal-bind_prot9"/>
</dbReference>
<dbReference type="InterPro" id="IPR006127">
    <property type="entry name" value="ZnuA-like"/>
</dbReference>
<name>A0A4S3MDT7_9RHOB</name>
<dbReference type="Pfam" id="PF01297">
    <property type="entry name" value="ZnuA"/>
    <property type="match status" value="1"/>
</dbReference>
<dbReference type="Gene3D" id="3.40.50.1980">
    <property type="entry name" value="Nitrogenase molybdenum iron protein domain"/>
    <property type="match status" value="2"/>
</dbReference>
<dbReference type="GO" id="GO:0042597">
    <property type="term" value="C:periplasmic space"/>
    <property type="evidence" value="ECO:0007669"/>
    <property type="project" value="UniProtKB-SubCell"/>
</dbReference>
<comment type="caution">
    <text evidence="14">The sequence shown here is derived from an EMBL/GenBank/DDBJ whole genome shotgun (WGS) entry which is preliminary data.</text>
</comment>
<dbReference type="PANTHER" id="PTHR42953">
    <property type="entry name" value="HIGH-AFFINITY ZINC UPTAKE SYSTEM PROTEIN ZNUA-RELATED"/>
    <property type="match status" value="1"/>
</dbReference>
<keyword evidence="8" id="KW-0862">Zinc</keyword>
<feature type="region of interest" description="Disordered" evidence="12">
    <location>
        <begin position="120"/>
        <end position="140"/>
    </location>
</feature>
<evidence type="ECO:0000256" key="11">
    <source>
        <dbReference type="ARBA" id="ARBA00023157"/>
    </source>
</evidence>
<dbReference type="AlphaFoldDB" id="A0A4S3MDT7"/>
<keyword evidence="4" id="KW-0813">Transport</keyword>
<proteinExistence type="inferred from homology"/>
<evidence type="ECO:0000256" key="12">
    <source>
        <dbReference type="SAM" id="MobiDB-lite"/>
    </source>
</evidence>
<keyword evidence="15" id="KW-1185">Reference proteome</keyword>
<evidence type="ECO:0000313" key="15">
    <source>
        <dbReference type="Proteomes" id="UP000306113"/>
    </source>
</evidence>
<keyword evidence="10" id="KW-0406">Ion transport</keyword>
<dbReference type="GO" id="GO:0046872">
    <property type="term" value="F:metal ion binding"/>
    <property type="evidence" value="ECO:0007669"/>
    <property type="project" value="UniProtKB-KW"/>
</dbReference>
<dbReference type="PANTHER" id="PTHR42953:SF3">
    <property type="entry name" value="HIGH-AFFINITY ZINC UPTAKE SYSTEM PROTEIN ZNUA"/>
    <property type="match status" value="1"/>
</dbReference>
<organism evidence="14 15">
    <name type="scientific">Thalassobius vesicularis</name>
    <dbReference type="NCBI Taxonomy" id="1294297"/>
    <lineage>
        <taxon>Bacteria</taxon>
        <taxon>Pseudomonadati</taxon>
        <taxon>Pseudomonadota</taxon>
        <taxon>Alphaproteobacteria</taxon>
        <taxon>Rhodobacterales</taxon>
        <taxon>Roseobacteraceae</taxon>
        <taxon>Thalassovita</taxon>
    </lineage>
</organism>
<keyword evidence="6 13" id="KW-0732">Signal</keyword>
<dbReference type="CDD" id="cd01019">
    <property type="entry name" value="ZnuA"/>
    <property type="match status" value="1"/>
</dbReference>
<dbReference type="GO" id="GO:0006829">
    <property type="term" value="P:zinc ion transport"/>
    <property type="evidence" value="ECO:0007669"/>
    <property type="project" value="UniProtKB-KW"/>
</dbReference>
<evidence type="ECO:0000256" key="9">
    <source>
        <dbReference type="ARBA" id="ARBA00022906"/>
    </source>
</evidence>
<keyword evidence="11" id="KW-1015">Disulfide bond</keyword>
<keyword evidence="5" id="KW-0479">Metal-binding</keyword>